<reference evidence="2" key="1">
    <citation type="submission" date="2025-08" db="UniProtKB">
        <authorList>
            <consortium name="RefSeq"/>
        </authorList>
    </citation>
    <scope>IDENTIFICATION</scope>
</reference>
<name>A0AC54ZDK5_ORYAF</name>
<dbReference type="Proteomes" id="UP000694850">
    <property type="component" value="Unplaced"/>
</dbReference>
<evidence type="ECO:0000313" key="1">
    <source>
        <dbReference type="Proteomes" id="UP000694850"/>
    </source>
</evidence>
<proteinExistence type="predicted"/>
<sequence>MASTGSSPGTGDEDAANAESKMCREARDLSQNFSLYAGSRPHPEDVSYVVDLSKSPFTQVKVFAQPMDAGFSCSHSISTSLSMIENMMPNANPTVDPQVSCALGNLNVSAENQGQIKMYINQVCRETVSRCHNSFLQQAGLNLLISMTAINNMLAKSLSGLKFPLVVEGSGHAKTQVLKPLIGLSEKPALAGGLLGAHVLLSFIPLFIRNGNREILLDVLAP</sequence>
<keyword evidence="1" id="KW-1185">Reference proteome</keyword>
<dbReference type="RefSeq" id="XP_042638389.1">
    <property type="nucleotide sequence ID" value="XM_042782455.1"/>
</dbReference>
<accession>A0AC54ZDK5</accession>
<evidence type="ECO:0000313" key="2">
    <source>
        <dbReference type="RefSeq" id="XP_042638389.1"/>
    </source>
</evidence>
<gene>
    <name evidence="2" type="primary">LOC103206702</name>
</gene>
<organism evidence="1 2">
    <name type="scientific">Orycteropus afer afer</name>
    <dbReference type="NCBI Taxonomy" id="1230840"/>
    <lineage>
        <taxon>Eukaryota</taxon>
        <taxon>Metazoa</taxon>
        <taxon>Chordata</taxon>
        <taxon>Craniata</taxon>
        <taxon>Vertebrata</taxon>
        <taxon>Euteleostomi</taxon>
        <taxon>Mammalia</taxon>
        <taxon>Eutheria</taxon>
        <taxon>Afrotheria</taxon>
        <taxon>Tubulidentata</taxon>
        <taxon>Orycteropodidae</taxon>
        <taxon>Orycteropus</taxon>
    </lineage>
</organism>
<protein>
    <submittedName>
        <fullName evidence="2">LOW QUALITY PROTEIN: protein ARMCX6-like</fullName>
    </submittedName>
</protein>